<feature type="compositionally biased region" description="Polar residues" evidence="1">
    <location>
        <begin position="202"/>
        <end position="221"/>
    </location>
</feature>
<name>A0A328DHW4_9ASTE</name>
<feature type="region of interest" description="Disordered" evidence="1">
    <location>
        <begin position="449"/>
        <end position="489"/>
    </location>
</feature>
<dbReference type="InterPro" id="IPR009060">
    <property type="entry name" value="UBA-like_sf"/>
</dbReference>
<reference evidence="3 4" key="1">
    <citation type="submission" date="2018-06" db="EMBL/GenBank/DDBJ databases">
        <title>The Genome of Cuscuta australis (Dodder) Provides Insight into the Evolution of Plant Parasitism.</title>
        <authorList>
            <person name="Liu H."/>
        </authorList>
    </citation>
    <scope>NUCLEOTIDE SEQUENCE [LARGE SCALE GENOMIC DNA]</scope>
    <source>
        <strain evidence="4">cv. Yunnan</strain>
        <tissue evidence="3">Vines</tissue>
    </source>
</reference>
<feature type="compositionally biased region" description="Polar residues" evidence="1">
    <location>
        <begin position="162"/>
        <end position="172"/>
    </location>
</feature>
<evidence type="ECO:0000313" key="3">
    <source>
        <dbReference type="EMBL" id="RAL43859.1"/>
    </source>
</evidence>
<dbReference type="Pfam" id="PF06972">
    <property type="entry name" value="GIP1_N"/>
    <property type="match status" value="1"/>
</dbReference>
<feature type="compositionally biased region" description="Low complexity" evidence="1">
    <location>
        <begin position="349"/>
        <end position="364"/>
    </location>
</feature>
<dbReference type="Proteomes" id="UP000249390">
    <property type="component" value="Unassembled WGS sequence"/>
</dbReference>
<accession>A0A328DHW4</accession>
<organism evidence="3 4">
    <name type="scientific">Cuscuta australis</name>
    <dbReference type="NCBI Taxonomy" id="267555"/>
    <lineage>
        <taxon>Eukaryota</taxon>
        <taxon>Viridiplantae</taxon>
        <taxon>Streptophyta</taxon>
        <taxon>Embryophyta</taxon>
        <taxon>Tracheophyta</taxon>
        <taxon>Spermatophyta</taxon>
        <taxon>Magnoliopsida</taxon>
        <taxon>eudicotyledons</taxon>
        <taxon>Gunneridae</taxon>
        <taxon>Pentapetalae</taxon>
        <taxon>asterids</taxon>
        <taxon>lamiids</taxon>
        <taxon>Solanales</taxon>
        <taxon>Convolvulaceae</taxon>
        <taxon>Cuscuteae</taxon>
        <taxon>Cuscuta</taxon>
        <taxon>Cuscuta subgen. Grammica</taxon>
        <taxon>Cuscuta sect. Cleistogrammica</taxon>
    </lineage>
</organism>
<proteinExistence type="predicted"/>
<feature type="domain" description="GBF-interacting protein 1 N-terminal" evidence="2">
    <location>
        <begin position="17"/>
        <end position="73"/>
    </location>
</feature>
<dbReference type="SUPFAM" id="SSF46934">
    <property type="entry name" value="UBA-like"/>
    <property type="match status" value="1"/>
</dbReference>
<dbReference type="EMBL" id="NQVE01000152">
    <property type="protein sequence ID" value="RAL43859.1"/>
    <property type="molecule type" value="Genomic_DNA"/>
</dbReference>
<dbReference type="PANTHER" id="PTHR47070:SF2">
    <property type="entry name" value="OS06G0206100 PROTEIN"/>
    <property type="match status" value="1"/>
</dbReference>
<feature type="compositionally biased region" description="Basic and acidic residues" evidence="1">
    <location>
        <begin position="365"/>
        <end position="377"/>
    </location>
</feature>
<feature type="compositionally biased region" description="Low complexity" evidence="1">
    <location>
        <begin position="456"/>
        <end position="474"/>
    </location>
</feature>
<feature type="region of interest" description="Disordered" evidence="1">
    <location>
        <begin position="142"/>
        <end position="377"/>
    </location>
</feature>
<dbReference type="InterPro" id="IPR009719">
    <property type="entry name" value="GIP1_N"/>
</dbReference>
<evidence type="ECO:0000259" key="2">
    <source>
        <dbReference type="Pfam" id="PF06972"/>
    </source>
</evidence>
<evidence type="ECO:0000313" key="4">
    <source>
        <dbReference type="Proteomes" id="UP000249390"/>
    </source>
</evidence>
<dbReference type="PANTHER" id="PTHR47070">
    <property type="entry name" value="HYDROXYPROLINE-RICH GLYCOPROTEIN-LIKE"/>
    <property type="match status" value="1"/>
</dbReference>
<dbReference type="AlphaFoldDB" id="A0A328DHW4"/>
<protein>
    <recommendedName>
        <fullName evidence="2">GBF-interacting protein 1 N-terminal domain-containing protein</fullName>
    </recommendedName>
</protein>
<feature type="compositionally biased region" description="Polar residues" evidence="1">
    <location>
        <begin position="253"/>
        <end position="271"/>
    </location>
</feature>
<gene>
    <name evidence="3" type="ORF">DM860_014360</name>
</gene>
<keyword evidence="4" id="KW-1185">Reference proteome</keyword>
<feature type="compositionally biased region" description="Polar residues" evidence="1">
    <location>
        <begin position="285"/>
        <end position="330"/>
    </location>
</feature>
<comment type="caution">
    <text evidence="3">The sequence shown here is derived from an EMBL/GenBank/DDBJ whole genome shotgun (WGS) entry which is preliminary data.</text>
</comment>
<evidence type="ECO:0000256" key="1">
    <source>
        <dbReference type="SAM" id="MobiDB-lite"/>
    </source>
</evidence>
<sequence length="832" mass="89526">MLSGSKIEGGTQNISPGLRMTIETLKEVAKGHSEDDIYATLKESNMDPNETFQKLCHQDTFHEVRRRRDRKKEVVNEPIVHIERAGHKIQEDRKEFESANVNLKPNTYLHRNIRRGPYKRNPLSGTRVNREFRVVKDKRINHDTDKDTLDPALSEPAMPASLASSKGSSKNKMTVGDDPHANITANNGNLKMGAMKQHVSKPRSTTSSNNSVLGVYSSSTDPVHVPSHGSRSATNVGAIKRDVGVVGARRQSTEANNKPSSSQGGLSSNYHAGQHRPPSRGNPRSFGSFSKSDQNAASVPSSHPNGRSFSSYQHNSRPNQSVVHQKSAQPSKEWKPKVSQKLVADASEPCSKPGKSAAPASSRPNHIEEETSKLQDKVSRVNISENVTIAPHLRVSESEKYRLNFGCLDADFIPSKTSAEEQNVERSESLFVSVSDGLLEEPGADSNELVLGKDIPQNSGSSSPVPGSISVPPQIDKKESSASSELDNYSDLGLVRDAATSFEPQRHPDASDLSSFSVYDPQTGYDLTYFRPNTADEAVRGHGLLSSQEALISHTGNSIPSSSIGMVPQVQQQQQQQAVAQMYPQVHLPHFTSIMPYRQFISPVYVPPMAVQGYSGNPAFSHHPSNGSSYVLMPGATSHLSASGGLKYGMQQYKPVPAGGGQTGFGSFTSPTGYAMNAPGVIGNATGLDDSTRLKFKDANLYVPNPQAETSEIWMNAREVVPNMQTASYFNMQAGQALPHAGPAAYMTSPHGGHPSFNAAAAVAQSSHMQFPMYHHQPPQPAMIGNPHHHMGGGAVGGNVGVGIAAAAAAANPGGAYQQPQLGHLNWTAGNF</sequence>